<proteinExistence type="predicted"/>
<evidence type="ECO:0000256" key="1">
    <source>
        <dbReference type="SAM" id="MobiDB-lite"/>
    </source>
</evidence>
<dbReference type="AlphaFoldDB" id="A0ABD3NBW9"/>
<reference evidence="2 3" key="1">
    <citation type="submission" date="2024-10" db="EMBL/GenBank/DDBJ databases">
        <title>Updated reference genomes for cyclostephanoid diatoms.</title>
        <authorList>
            <person name="Roberts W.R."/>
            <person name="Alverson A.J."/>
        </authorList>
    </citation>
    <scope>NUCLEOTIDE SEQUENCE [LARGE SCALE GENOMIC DNA]</scope>
    <source>
        <strain evidence="2 3">AJA276-08</strain>
    </source>
</reference>
<evidence type="ECO:0000313" key="2">
    <source>
        <dbReference type="EMBL" id="KAL3772102.1"/>
    </source>
</evidence>
<dbReference type="Proteomes" id="UP001530315">
    <property type="component" value="Unassembled WGS sequence"/>
</dbReference>
<accession>A0ABD3NBW9</accession>
<feature type="region of interest" description="Disordered" evidence="1">
    <location>
        <begin position="366"/>
        <end position="389"/>
    </location>
</feature>
<evidence type="ECO:0000313" key="3">
    <source>
        <dbReference type="Proteomes" id="UP001530315"/>
    </source>
</evidence>
<protein>
    <submittedName>
        <fullName evidence="2">Uncharacterized protein</fullName>
    </submittedName>
</protein>
<dbReference type="EMBL" id="JALLAZ020001587">
    <property type="protein sequence ID" value="KAL3772102.1"/>
    <property type="molecule type" value="Genomic_DNA"/>
</dbReference>
<name>A0ABD3NBW9_9STRA</name>
<sequence>MKASSSSAATALAALYAKDAPFLERSFDHLTPCALRELDRRLLQESSSDDSSSRMARAKIVDGTHHSILARACIRRKAHRCLHKYASASKYPPAEVEDALKFHDLPSELRERLASSTHDGGVASPPTNWHEELERLKKTSDGDRGGLWRLVCDHPMTSYVPVQCRACGRVVPDQYPAERSDAEVGLEETPPTGEELELRSGWFRGPRGAVVFRVTCPDCARVTQWYRSGHPRIMLNPNRHGRLCGEQEDLRLILAGYLNVSVRMVVPLDWDHVWSEYNESSSSASSSSASSSSASSAWQVHDGDARNFCRRLDEGIGSWTGVWAIHPDPDLCEDVTPNYLTCRRDGGRADDVYEDDDNMKRYEDAVRAAREDPNAKRRGGGGEAKEREH</sequence>
<keyword evidence="3" id="KW-1185">Reference proteome</keyword>
<feature type="compositionally biased region" description="Basic and acidic residues" evidence="1">
    <location>
        <begin position="366"/>
        <end position="375"/>
    </location>
</feature>
<comment type="caution">
    <text evidence="2">The sequence shown here is derived from an EMBL/GenBank/DDBJ whole genome shotgun (WGS) entry which is preliminary data.</text>
</comment>
<gene>
    <name evidence="2" type="ORF">ACHAW5_004940</name>
</gene>
<organism evidence="2 3">
    <name type="scientific">Stephanodiscus triporus</name>
    <dbReference type="NCBI Taxonomy" id="2934178"/>
    <lineage>
        <taxon>Eukaryota</taxon>
        <taxon>Sar</taxon>
        <taxon>Stramenopiles</taxon>
        <taxon>Ochrophyta</taxon>
        <taxon>Bacillariophyta</taxon>
        <taxon>Coscinodiscophyceae</taxon>
        <taxon>Thalassiosirophycidae</taxon>
        <taxon>Stephanodiscales</taxon>
        <taxon>Stephanodiscaceae</taxon>
        <taxon>Stephanodiscus</taxon>
    </lineage>
</organism>